<feature type="domain" description="AB hydrolase-1" evidence="1">
    <location>
        <begin position="22"/>
        <end position="240"/>
    </location>
</feature>
<comment type="caution">
    <text evidence="2">The sequence shown here is derived from an EMBL/GenBank/DDBJ whole genome shotgun (WGS) entry which is preliminary data.</text>
</comment>
<dbReference type="Proteomes" id="UP000179797">
    <property type="component" value="Unassembled WGS sequence"/>
</dbReference>
<sequence>MSLTVREKHGFKYIDEGEGEILILLHGLFGALSNWSDVLSYFSGRYRVLIPMLPIYDSPRNESNLEGLVAYTEKFVNDFELKEFSLLGNSLGGHVALMYTLANADKVKKLILTGSSGLYESGMGLSYPKRGSYDFIKDRVAYTFYDPKVASKELVDECYEVTSDNAKCLRIVYYARSAQKHNLRSELKDIKCPTQLIWGLNDTITPPSAGHEFNRSIPNSQLHFIDKCCHAPMMEHPNRFNMLVDDFLRNN</sequence>
<dbReference type="PRINTS" id="PR00111">
    <property type="entry name" value="ABHYDROLASE"/>
</dbReference>
<dbReference type="GO" id="GO:0046464">
    <property type="term" value="P:acylglycerol catabolic process"/>
    <property type="evidence" value="ECO:0007669"/>
    <property type="project" value="TreeGrafter"/>
</dbReference>
<organism evidence="2 3">
    <name type="scientific">Flammeovirga pacifica</name>
    <dbReference type="NCBI Taxonomy" id="915059"/>
    <lineage>
        <taxon>Bacteria</taxon>
        <taxon>Pseudomonadati</taxon>
        <taxon>Bacteroidota</taxon>
        <taxon>Cytophagia</taxon>
        <taxon>Cytophagales</taxon>
        <taxon>Flammeovirgaceae</taxon>
        <taxon>Flammeovirga</taxon>
    </lineage>
</organism>
<gene>
    <name evidence="2" type="ORF">NH26_09060</name>
</gene>
<evidence type="ECO:0000313" key="3">
    <source>
        <dbReference type="Proteomes" id="UP000179797"/>
    </source>
</evidence>
<dbReference type="GO" id="GO:0016020">
    <property type="term" value="C:membrane"/>
    <property type="evidence" value="ECO:0007669"/>
    <property type="project" value="TreeGrafter"/>
</dbReference>
<evidence type="ECO:0000259" key="1">
    <source>
        <dbReference type="Pfam" id="PF12697"/>
    </source>
</evidence>
<dbReference type="STRING" id="915059.NH26_09060"/>
<accession>A0A1S1YZP9</accession>
<dbReference type="AlphaFoldDB" id="A0A1S1YZP9"/>
<reference evidence="2 3" key="1">
    <citation type="journal article" date="2012" name="Int. J. Syst. Evol. Microbiol.">
        <title>Flammeovirga pacifica sp. nov., isolated from deep-sea sediment.</title>
        <authorList>
            <person name="Xu H."/>
            <person name="Fu Y."/>
            <person name="Yang N."/>
            <person name="Ding Z."/>
            <person name="Lai Q."/>
            <person name="Zeng R."/>
        </authorList>
    </citation>
    <scope>NUCLEOTIDE SEQUENCE [LARGE SCALE GENOMIC DNA]</scope>
    <source>
        <strain evidence="3">DSM 24597 / LMG 26175 / WPAGA1</strain>
    </source>
</reference>
<dbReference type="EMBL" id="JRYR02000001">
    <property type="protein sequence ID" value="OHX66494.1"/>
    <property type="molecule type" value="Genomic_DNA"/>
</dbReference>
<keyword evidence="3" id="KW-1185">Reference proteome</keyword>
<protein>
    <submittedName>
        <fullName evidence="2">Alpha/beta hydrolase</fullName>
    </submittedName>
</protein>
<evidence type="ECO:0000313" key="2">
    <source>
        <dbReference type="EMBL" id="OHX66494.1"/>
    </source>
</evidence>
<dbReference type="PANTHER" id="PTHR43798">
    <property type="entry name" value="MONOACYLGLYCEROL LIPASE"/>
    <property type="match status" value="1"/>
</dbReference>
<dbReference type="InterPro" id="IPR000073">
    <property type="entry name" value="AB_hydrolase_1"/>
</dbReference>
<dbReference type="SUPFAM" id="SSF53474">
    <property type="entry name" value="alpha/beta-Hydrolases"/>
    <property type="match status" value="1"/>
</dbReference>
<dbReference type="InterPro" id="IPR029058">
    <property type="entry name" value="AB_hydrolase_fold"/>
</dbReference>
<proteinExistence type="predicted"/>
<dbReference type="PANTHER" id="PTHR43798:SF5">
    <property type="entry name" value="MONOACYLGLYCEROL LIPASE ABHD6"/>
    <property type="match status" value="1"/>
</dbReference>
<dbReference type="Gene3D" id="3.40.50.1820">
    <property type="entry name" value="alpha/beta hydrolase"/>
    <property type="match status" value="1"/>
</dbReference>
<dbReference type="InterPro" id="IPR050266">
    <property type="entry name" value="AB_hydrolase_sf"/>
</dbReference>
<dbReference type="OrthoDB" id="9780932at2"/>
<dbReference type="Pfam" id="PF12697">
    <property type="entry name" value="Abhydrolase_6"/>
    <property type="match status" value="1"/>
</dbReference>
<dbReference type="RefSeq" id="WP_044221565.1">
    <property type="nucleotide sequence ID" value="NZ_JRYR02000001.1"/>
</dbReference>
<dbReference type="GO" id="GO:0047372">
    <property type="term" value="F:monoacylglycerol lipase activity"/>
    <property type="evidence" value="ECO:0007669"/>
    <property type="project" value="TreeGrafter"/>
</dbReference>
<keyword evidence="2" id="KW-0378">Hydrolase</keyword>
<name>A0A1S1YZP9_FLAPC</name>